<gene>
    <name evidence="1" type="ORF">LCGC14_3008530</name>
</gene>
<dbReference type="EMBL" id="LAZR01062200">
    <property type="protein sequence ID" value="KKK62020.1"/>
    <property type="molecule type" value="Genomic_DNA"/>
</dbReference>
<dbReference type="AlphaFoldDB" id="A0A0F8XLP2"/>
<reference evidence="1" key="1">
    <citation type="journal article" date="2015" name="Nature">
        <title>Complex archaea that bridge the gap between prokaryotes and eukaryotes.</title>
        <authorList>
            <person name="Spang A."/>
            <person name="Saw J.H."/>
            <person name="Jorgensen S.L."/>
            <person name="Zaremba-Niedzwiedzka K."/>
            <person name="Martijn J."/>
            <person name="Lind A.E."/>
            <person name="van Eijk R."/>
            <person name="Schleper C."/>
            <person name="Guy L."/>
            <person name="Ettema T.J."/>
        </authorList>
    </citation>
    <scope>NUCLEOTIDE SEQUENCE</scope>
</reference>
<feature type="non-terminal residue" evidence="1">
    <location>
        <position position="68"/>
    </location>
</feature>
<organism evidence="1">
    <name type="scientific">marine sediment metagenome</name>
    <dbReference type="NCBI Taxonomy" id="412755"/>
    <lineage>
        <taxon>unclassified sequences</taxon>
        <taxon>metagenomes</taxon>
        <taxon>ecological metagenomes</taxon>
    </lineage>
</organism>
<comment type="caution">
    <text evidence="1">The sequence shown here is derived from an EMBL/GenBank/DDBJ whole genome shotgun (WGS) entry which is preliminary data.</text>
</comment>
<proteinExistence type="predicted"/>
<name>A0A0F8XLP2_9ZZZZ</name>
<sequence length="68" mass="8204">MPILPEWKFILELPADYLAMDRIHPNVNYEIFENKNLYTNIDDIIAVYRFIPDVTRFPGYFVEFLVYS</sequence>
<accession>A0A0F8XLP2</accession>
<evidence type="ECO:0000313" key="1">
    <source>
        <dbReference type="EMBL" id="KKK62020.1"/>
    </source>
</evidence>
<protein>
    <submittedName>
        <fullName evidence="1">Uncharacterized protein</fullName>
    </submittedName>
</protein>